<evidence type="ECO:0000313" key="6">
    <source>
        <dbReference type="Proteomes" id="UP001239462"/>
    </source>
</evidence>
<dbReference type="SUPFAM" id="SSF48452">
    <property type="entry name" value="TPR-like"/>
    <property type="match status" value="2"/>
</dbReference>
<dbReference type="SMART" id="SM00028">
    <property type="entry name" value="TPR"/>
    <property type="match status" value="9"/>
</dbReference>
<reference evidence="5 6" key="1">
    <citation type="submission" date="2023-06" db="EMBL/GenBank/DDBJ databases">
        <title>Roseiconus lacunae JC819 isolated from Gulf of Mannar region, Tamil Nadu.</title>
        <authorList>
            <person name="Pk S."/>
            <person name="Ch S."/>
            <person name="Ch V.R."/>
        </authorList>
    </citation>
    <scope>NUCLEOTIDE SEQUENCE [LARGE SCALE GENOMIC DNA]</scope>
    <source>
        <strain evidence="5 6">JC819</strain>
    </source>
</reference>
<dbReference type="InterPro" id="IPR011990">
    <property type="entry name" value="TPR-like_helical_dom_sf"/>
</dbReference>
<evidence type="ECO:0000256" key="3">
    <source>
        <dbReference type="PROSITE-ProRule" id="PRU00339"/>
    </source>
</evidence>
<evidence type="ECO:0000256" key="4">
    <source>
        <dbReference type="SAM" id="SignalP"/>
    </source>
</evidence>
<proteinExistence type="predicted"/>
<keyword evidence="1" id="KW-0677">Repeat</keyword>
<dbReference type="Pfam" id="PF13432">
    <property type="entry name" value="TPR_16"/>
    <property type="match status" value="1"/>
</dbReference>
<name>A0ABT7PIQ0_9BACT</name>
<dbReference type="Pfam" id="PF14559">
    <property type="entry name" value="TPR_19"/>
    <property type="match status" value="1"/>
</dbReference>
<sequence length="494" mass="55147">MNRFANRQSVLLRATSIACLVTASIMPVGCAPDGTVQQCNNTMSDSSDCPKKAKHAGISLPSFDCNIFKQVGRYVVPRISDPSIESAAREQIAGLEKRFEVIADQDAGDLYGEFGMICQCLEFYDAARFCYQQSETRDAANYRWPFLRGHLERLEGKTSQAKASFKQALKRIDPKSPAVLDAQLAAICWIGELELNEGEPSKAKAWFDKVLAITPNHAFAHYSLGRIAEQQEDFVTAIEHLRQASQLDPSAGSIQYILGMVYRRAGRLQEAESMLQNSVANRKPYAPYDPLLWAVESAVKSHRRYHFIADQNLKAKQYTEAIEFYERALQMQASRQLLAQTHCNLGSAYAKTGNAVAALKHWKLAASLHPEHTETLLNLAAVAGATGAPEKALPLYQTVLKKQPNHRQARQKLAETFVQLKQPANAIAEYERLLNSDTGNRDAWRALLDLYIAEKRFNKARQIAIRYEFPDVIAQLSTAALGSDPDPESDQDRL</sequence>
<accession>A0ABT7PIQ0</accession>
<dbReference type="Pfam" id="PF13181">
    <property type="entry name" value="TPR_8"/>
    <property type="match status" value="2"/>
</dbReference>
<feature type="chain" id="PRO_5045254670" evidence="4">
    <location>
        <begin position="24"/>
        <end position="494"/>
    </location>
</feature>
<dbReference type="PANTHER" id="PTHR45586">
    <property type="entry name" value="TPR REPEAT-CONTAINING PROTEIN PA4667"/>
    <property type="match status" value="1"/>
</dbReference>
<evidence type="ECO:0000256" key="1">
    <source>
        <dbReference type="ARBA" id="ARBA00022737"/>
    </source>
</evidence>
<dbReference type="Gene3D" id="1.25.40.10">
    <property type="entry name" value="Tetratricopeptide repeat domain"/>
    <property type="match status" value="3"/>
</dbReference>
<keyword evidence="2 3" id="KW-0802">TPR repeat</keyword>
<keyword evidence="6" id="KW-1185">Reference proteome</keyword>
<dbReference type="RefSeq" id="WP_289164007.1">
    <property type="nucleotide sequence ID" value="NZ_JASZZN010000008.1"/>
</dbReference>
<keyword evidence="4" id="KW-0732">Signal</keyword>
<protein>
    <submittedName>
        <fullName evidence="5">Tetratricopeptide repeat protein</fullName>
    </submittedName>
</protein>
<dbReference type="EMBL" id="JASZZN010000008">
    <property type="protein sequence ID" value="MDM4016368.1"/>
    <property type="molecule type" value="Genomic_DNA"/>
</dbReference>
<feature type="repeat" description="TPR" evidence="3">
    <location>
        <begin position="339"/>
        <end position="372"/>
    </location>
</feature>
<feature type="signal peptide" evidence="4">
    <location>
        <begin position="1"/>
        <end position="23"/>
    </location>
</feature>
<feature type="repeat" description="TPR" evidence="3">
    <location>
        <begin position="302"/>
        <end position="335"/>
    </location>
</feature>
<dbReference type="PANTHER" id="PTHR45586:SF1">
    <property type="entry name" value="LIPOPOLYSACCHARIDE ASSEMBLY PROTEIN B"/>
    <property type="match status" value="1"/>
</dbReference>
<evidence type="ECO:0000256" key="2">
    <source>
        <dbReference type="ARBA" id="ARBA00022803"/>
    </source>
</evidence>
<organism evidence="5 6">
    <name type="scientific">Roseiconus lacunae</name>
    <dbReference type="NCBI Taxonomy" id="2605694"/>
    <lineage>
        <taxon>Bacteria</taxon>
        <taxon>Pseudomonadati</taxon>
        <taxon>Planctomycetota</taxon>
        <taxon>Planctomycetia</taxon>
        <taxon>Pirellulales</taxon>
        <taxon>Pirellulaceae</taxon>
        <taxon>Roseiconus</taxon>
    </lineage>
</organism>
<dbReference type="PROSITE" id="PS50005">
    <property type="entry name" value="TPR"/>
    <property type="match status" value="3"/>
</dbReference>
<feature type="repeat" description="TPR" evidence="3">
    <location>
        <begin position="218"/>
        <end position="251"/>
    </location>
</feature>
<dbReference type="InterPro" id="IPR019734">
    <property type="entry name" value="TPR_rpt"/>
</dbReference>
<comment type="caution">
    <text evidence="5">The sequence shown here is derived from an EMBL/GenBank/DDBJ whole genome shotgun (WGS) entry which is preliminary data.</text>
</comment>
<gene>
    <name evidence="5" type="ORF">QTN89_13070</name>
</gene>
<dbReference type="InterPro" id="IPR051012">
    <property type="entry name" value="CellSynth/LPSAsmb/PSIAsmb"/>
</dbReference>
<dbReference type="Proteomes" id="UP001239462">
    <property type="component" value="Unassembled WGS sequence"/>
</dbReference>
<evidence type="ECO:0000313" key="5">
    <source>
        <dbReference type="EMBL" id="MDM4016368.1"/>
    </source>
</evidence>